<evidence type="ECO:0000259" key="6">
    <source>
        <dbReference type="PROSITE" id="PS50893"/>
    </source>
</evidence>
<dbReference type="PROSITE" id="PS00211">
    <property type="entry name" value="ABC_TRANSPORTER_1"/>
    <property type="match status" value="1"/>
</dbReference>
<protein>
    <submittedName>
        <fullName evidence="7">ABC transporter ATP-binding protein</fullName>
    </submittedName>
</protein>
<keyword evidence="8" id="KW-1185">Reference proteome</keyword>
<gene>
    <name evidence="7" type="ORF">E4K65_45335</name>
</gene>
<dbReference type="OrthoDB" id="9802264at2"/>
<dbReference type="SUPFAM" id="SSF52540">
    <property type="entry name" value="P-loop containing nucleoside triphosphate hydrolases"/>
    <property type="match status" value="1"/>
</dbReference>
<dbReference type="GO" id="GO:0043190">
    <property type="term" value="C:ATP-binding cassette (ABC) transporter complex"/>
    <property type="evidence" value="ECO:0007669"/>
    <property type="project" value="InterPro"/>
</dbReference>
<dbReference type="PANTHER" id="PTHR42781:SF4">
    <property type="entry name" value="SPERMIDINE_PUTRESCINE IMPORT ATP-BINDING PROTEIN POTA"/>
    <property type="match status" value="1"/>
</dbReference>
<keyword evidence="2" id="KW-0813">Transport</keyword>
<comment type="caution">
    <text evidence="7">The sequence shown here is derived from an EMBL/GenBank/DDBJ whole genome shotgun (WGS) entry which is preliminary data.</text>
</comment>
<dbReference type="PANTHER" id="PTHR42781">
    <property type="entry name" value="SPERMIDINE/PUTRESCINE IMPORT ATP-BINDING PROTEIN POTA"/>
    <property type="match status" value="1"/>
</dbReference>
<keyword evidence="4 7" id="KW-0067">ATP-binding</keyword>
<dbReference type="InterPro" id="IPR050093">
    <property type="entry name" value="ABC_SmlMolc_Importer"/>
</dbReference>
<dbReference type="Pfam" id="PF08402">
    <property type="entry name" value="TOBE_2"/>
    <property type="match status" value="1"/>
</dbReference>
<dbReference type="GO" id="GO:0015697">
    <property type="term" value="P:quaternary ammonium group transport"/>
    <property type="evidence" value="ECO:0007669"/>
    <property type="project" value="UniProtKB-ARBA"/>
</dbReference>
<dbReference type="GO" id="GO:0005524">
    <property type="term" value="F:ATP binding"/>
    <property type="evidence" value="ECO:0007669"/>
    <property type="project" value="UniProtKB-KW"/>
</dbReference>
<dbReference type="GO" id="GO:0022857">
    <property type="term" value="F:transmembrane transporter activity"/>
    <property type="evidence" value="ECO:0007669"/>
    <property type="project" value="InterPro"/>
</dbReference>
<accession>A0A4Y9KYR5</accession>
<dbReference type="PROSITE" id="PS50893">
    <property type="entry name" value="ABC_TRANSPORTER_2"/>
    <property type="match status" value="1"/>
</dbReference>
<dbReference type="InterPro" id="IPR008995">
    <property type="entry name" value="Mo/tungstate-bd_C_term_dom"/>
</dbReference>
<evidence type="ECO:0000256" key="3">
    <source>
        <dbReference type="ARBA" id="ARBA00022741"/>
    </source>
</evidence>
<dbReference type="FunFam" id="3.40.50.300:FF:000425">
    <property type="entry name" value="Probable ABC transporter, ATP-binding subunit"/>
    <property type="match status" value="1"/>
</dbReference>
<dbReference type="Pfam" id="PF00005">
    <property type="entry name" value="ABC_tran"/>
    <property type="match status" value="1"/>
</dbReference>
<dbReference type="Gene3D" id="2.40.50.100">
    <property type="match status" value="1"/>
</dbReference>
<comment type="similarity">
    <text evidence="1">Belongs to the ABC transporter superfamily.</text>
</comment>
<evidence type="ECO:0000313" key="7">
    <source>
        <dbReference type="EMBL" id="TFV36461.1"/>
    </source>
</evidence>
<reference evidence="7 8" key="1">
    <citation type="submission" date="2019-03" db="EMBL/GenBank/DDBJ databases">
        <title>Bradyrhizobium diversity isolated from nodules of Chamaecrista fasciculata.</title>
        <authorList>
            <person name="Klepa M.S."/>
            <person name="Urquiaga M.O."/>
            <person name="Hungria M."/>
            <person name="Delamuta J.R."/>
        </authorList>
    </citation>
    <scope>NUCLEOTIDE SEQUENCE [LARGE SCALE GENOMIC DNA]</scope>
    <source>
        <strain evidence="7 8">CNPSo 3448</strain>
    </source>
</reference>
<sequence>MSSPAAIALDRVTKVYDKPVVSDISLEVPEGSFVTVLGPSGSGKSTILQMIGGFLQPTAGRILFAGTDMTALPPNKRPCNTIFQDLGLFPHMTVAENVAYGLKVRGVDPATRRKCTTEMLAIVALEGYERRRIHQLSGGQRQRVALARALVLDPAVLLLDEPLTGLDERLRQQLRGEISRLHRRLGATILAVTHNQDEALSLSDRIIVLRAGRIEQIGTPREVFERPANAFVARFVGFDAILKPERVDSGIADWHARVAGRDIRCEPPVSRDPAHDYVLVLRPERIRIADPKERSDLGPLTVISTAYKGRDVEVESRLVDGQALKFLISADPGVAVPASGSSIEIVWEPMKPLLLPDALVEP</sequence>
<evidence type="ECO:0000256" key="2">
    <source>
        <dbReference type="ARBA" id="ARBA00022448"/>
    </source>
</evidence>
<dbReference type="SMART" id="SM00382">
    <property type="entry name" value="AAA"/>
    <property type="match status" value="1"/>
</dbReference>
<dbReference type="InterPro" id="IPR003439">
    <property type="entry name" value="ABC_transporter-like_ATP-bd"/>
</dbReference>
<dbReference type="InterPro" id="IPR017871">
    <property type="entry name" value="ABC_transporter-like_CS"/>
</dbReference>
<name>A0A4Y9KYR5_9BRAD</name>
<keyword evidence="3" id="KW-0547">Nucleotide-binding</keyword>
<dbReference type="AlphaFoldDB" id="A0A4Y9KYR5"/>
<proteinExistence type="inferred from homology"/>
<feature type="domain" description="ABC transporter" evidence="6">
    <location>
        <begin position="6"/>
        <end position="236"/>
    </location>
</feature>
<dbReference type="InterPro" id="IPR013611">
    <property type="entry name" value="Transp-assoc_OB_typ2"/>
</dbReference>
<dbReference type="Gene3D" id="3.40.50.300">
    <property type="entry name" value="P-loop containing nucleotide triphosphate hydrolases"/>
    <property type="match status" value="1"/>
</dbReference>
<dbReference type="Proteomes" id="UP000297966">
    <property type="component" value="Unassembled WGS sequence"/>
</dbReference>
<dbReference type="EMBL" id="SPQT01000067">
    <property type="protein sequence ID" value="TFV36461.1"/>
    <property type="molecule type" value="Genomic_DNA"/>
</dbReference>
<evidence type="ECO:0000313" key="8">
    <source>
        <dbReference type="Proteomes" id="UP000297966"/>
    </source>
</evidence>
<evidence type="ECO:0000256" key="4">
    <source>
        <dbReference type="ARBA" id="ARBA00022840"/>
    </source>
</evidence>
<dbReference type="InterPro" id="IPR027417">
    <property type="entry name" value="P-loop_NTPase"/>
</dbReference>
<organism evidence="7 8">
    <name type="scientific">Bradyrhizobium niftali</name>
    <dbReference type="NCBI Taxonomy" id="2560055"/>
    <lineage>
        <taxon>Bacteria</taxon>
        <taxon>Pseudomonadati</taxon>
        <taxon>Pseudomonadota</taxon>
        <taxon>Alphaproteobacteria</taxon>
        <taxon>Hyphomicrobiales</taxon>
        <taxon>Nitrobacteraceae</taxon>
        <taxon>Bradyrhizobium</taxon>
    </lineage>
</organism>
<dbReference type="GO" id="GO:0016887">
    <property type="term" value="F:ATP hydrolysis activity"/>
    <property type="evidence" value="ECO:0007669"/>
    <property type="project" value="InterPro"/>
</dbReference>
<dbReference type="InterPro" id="IPR003593">
    <property type="entry name" value="AAA+_ATPase"/>
</dbReference>
<dbReference type="SUPFAM" id="SSF50331">
    <property type="entry name" value="MOP-like"/>
    <property type="match status" value="1"/>
</dbReference>
<dbReference type="RefSeq" id="WP_135179602.1">
    <property type="nucleotide sequence ID" value="NZ_SPQT01000067.1"/>
</dbReference>
<evidence type="ECO:0000256" key="1">
    <source>
        <dbReference type="ARBA" id="ARBA00005417"/>
    </source>
</evidence>
<comment type="function">
    <text evidence="5">Involved in beta-(1--&gt;2)glucan export. Transmembrane domains (TMD) form a pore in the inner membrane and the ATP-binding domain (NBD) is responsible for energy generation.</text>
</comment>
<evidence type="ECO:0000256" key="5">
    <source>
        <dbReference type="ARBA" id="ARBA00024722"/>
    </source>
</evidence>